<keyword evidence="1" id="KW-0175">Coiled coil</keyword>
<accession>A0ABD6EMN0</accession>
<reference evidence="2 3" key="1">
    <citation type="submission" date="2024-08" db="EMBL/GenBank/DDBJ databases">
        <title>Gnathostoma spinigerum genome.</title>
        <authorList>
            <person name="Gonzalez-Bertolin B."/>
            <person name="Monzon S."/>
            <person name="Zaballos A."/>
            <person name="Jimenez P."/>
            <person name="Dekumyoy P."/>
            <person name="Varona S."/>
            <person name="Cuesta I."/>
            <person name="Sumanam S."/>
            <person name="Adisakwattana P."/>
            <person name="Gasser R.B."/>
            <person name="Hernandez-Gonzalez A."/>
            <person name="Young N.D."/>
            <person name="Perteguer M.J."/>
        </authorList>
    </citation>
    <scope>NUCLEOTIDE SEQUENCE [LARGE SCALE GENOMIC DNA]</scope>
    <source>
        <strain evidence="2">AL3</strain>
        <tissue evidence="2">Liver</tissue>
    </source>
</reference>
<dbReference type="PANTHER" id="PTHR15157:SF5">
    <property type="entry name" value="UV RADIATION RESISTANCE-ASSOCIATED GENE PROTEIN"/>
    <property type="match status" value="1"/>
</dbReference>
<evidence type="ECO:0000313" key="2">
    <source>
        <dbReference type="EMBL" id="MFH4981123.1"/>
    </source>
</evidence>
<evidence type="ECO:0000313" key="3">
    <source>
        <dbReference type="Proteomes" id="UP001608902"/>
    </source>
</evidence>
<gene>
    <name evidence="2" type="ORF">AB6A40_007832</name>
</gene>
<sequence length="390" mass="44821">MSWESELSDDFNSATNPATFIEPDVSVNESEEYTQSFSYSTWKRLRTVCQALQDTEVVADRKEKELQAVLDNDTEYRDMVASMQEKASSIRSLSSRIECAKCRVMTIRMKLQRAVEENETINKAIQNQRIGLAQLEIDAKNMRSELLMKGCDLKFVTSQVCLRRRKMLQDLMDIYQIDLEGTPENRFLHFPCACRPAITIGGAHLPDVYSLVGHQEIEVDAAIGYVVHMLLMLSSILNVSLRYPLVFFGSRSYVINPCSETTYPLYCTTRSRDKLEKAMDYVNRNIAQLRSDCGLRVRNVKKTLLNLQDLLLHLTCKEAELLFSRPSENMLSPASLLYSNKSEKLSMLAVDRQRRSSDDSYRSIKSDDLSSRLKISRSRWRFLPHMLSQS</sequence>
<evidence type="ECO:0000256" key="1">
    <source>
        <dbReference type="ARBA" id="ARBA00023054"/>
    </source>
</evidence>
<name>A0ABD6EMN0_9BILA</name>
<protein>
    <recommendedName>
        <fullName evidence="4">UV radiation resistance-associated gene protein</fullName>
    </recommendedName>
</protein>
<keyword evidence="3" id="KW-1185">Reference proteome</keyword>
<comment type="caution">
    <text evidence="2">The sequence shown here is derived from an EMBL/GenBank/DDBJ whole genome shotgun (WGS) entry which is preliminary data.</text>
</comment>
<organism evidence="2 3">
    <name type="scientific">Gnathostoma spinigerum</name>
    <dbReference type="NCBI Taxonomy" id="75299"/>
    <lineage>
        <taxon>Eukaryota</taxon>
        <taxon>Metazoa</taxon>
        <taxon>Ecdysozoa</taxon>
        <taxon>Nematoda</taxon>
        <taxon>Chromadorea</taxon>
        <taxon>Rhabditida</taxon>
        <taxon>Spirurina</taxon>
        <taxon>Gnathostomatomorpha</taxon>
        <taxon>Gnathostomatoidea</taxon>
        <taxon>Gnathostomatidae</taxon>
        <taxon>Gnathostoma</taxon>
    </lineage>
</organism>
<dbReference type="PANTHER" id="PTHR15157">
    <property type="entry name" value="UV RADIATION RESISTANCE-ASSOCIATED GENE PROTEIN"/>
    <property type="match status" value="1"/>
</dbReference>
<dbReference type="EMBL" id="JBGFUD010006644">
    <property type="protein sequence ID" value="MFH4981123.1"/>
    <property type="molecule type" value="Genomic_DNA"/>
</dbReference>
<dbReference type="InterPro" id="IPR040939">
    <property type="entry name" value="Vps38"/>
</dbReference>
<proteinExistence type="predicted"/>
<dbReference type="AlphaFoldDB" id="A0ABD6EMN0"/>
<dbReference type="Pfam" id="PF17649">
    <property type="entry name" value="VPS38"/>
    <property type="match status" value="1"/>
</dbReference>
<dbReference type="Proteomes" id="UP001608902">
    <property type="component" value="Unassembled WGS sequence"/>
</dbReference>
<evidence type="ECO:0008006" key="4">
    <source>
        <dbReference type="Google" id="ProtNLM"/>
    </source>
</evidence>